<dbReference type="PANTHER" id="PTHR34477">
    <property type="entry name" value="UPF0213 PROTEIN YHBQ"/>
    <property type="match status" value="1"/>
</dbReference>
<accession>A0A1F8H317</accession>
<reference evidence="3 4" key="1">
    <citation type="journal article" date="2016" name="Nat. Commun.">
        <title>Thousands of microbial genomes shed light on interconnected biogeochemical processes in an aquifer system.</title>
        <authorList>
            <person name="Anantharaman K."/>
            <person name="Brown C.T."/>
            <person name="Hug L.A."/>
            <person name="Sharon I."/>
            <person name="Castelle C.J."/>
            <person name="Probst A.J."/>
            <person name="Thomas B.C."/>
            <person name="Singh A."/>
            <person name="Wilkins M.J."/>
            <person name="Karaoz U."/>
            <person name="Brodie E.L."/>
            <person name="Williams K.H."/>
            <person name="Hubbard S.S."/>
            <person name="Banfield J.F."/>
        </authorList>
    </citation>
    <scope>NUCLEOTIDE SEQUENCE [LARGE SCALE GENOMIC DNA]</scope>
</reference>
<feature type="domain" description="GIY-YIG" evidence="2">
    <location>
        <begin position="9"/>
        <end position="83"/>
    </location>
</feature>
<evidence type="ECO:0000313" key="3">
    <source>
        <dbReference type="EMBL" id="OGN31306.1"/>
    </source>
</evidence>
<comment type="caution">
    <text evidence="3">The sequence shown here is derived from an EMBL/GenBank/DDBJ whole genome shotgun (WGS) entry which is preliminary data.</text>
</comment>
<dbReference type="AlphaFoldDB" id="A0A1F8H317"/>
<comment type="similarity">
    <text evidence="1">Belongs to the UPF0213 family.</text>
</comment>
<evidence type="ECO:0000313" key="4">
    <source>
        <dbReference type="Proteomes" id="UP000177676"/>
    </source>
</evidence>
<dbReference type="EMBL" id="MGKS01000039">
    <property type="protein sequence ID" value="OGN31306.1"/>
    <property type="molecule type" value="Genomic_DNA"/>
</dbReference>
<dbReference type="PANTHER" id="PTHR34477:SF1">
    <property type="entry name" value="UPF0213 PROTEIN YHBQ"/>
    <property type="match status" value="1"/>
</dbReference>
<sequence length="94" mass="11573">MNPERDSQNRFYIYVLLNKNNYLYTGFTYDLRKRFKEHNEKKSTYTKYRGPYKLIYYEACLDENDARQREKYLKSGTGKRFVKSRLKRFLSRTG</sequence>
<proteinExistence type="inferred from homology"/>
<name>A0A1F8H317_9BACT</name>
<gene>
    <name evidence="3" type="ORF">A3I92_02665</name>
</gene>
<dbReference type="InterPro" id="IPR050190">
    <property type="entry name" value="UPF0213_domain"/>
</dbReference>
<dbReference type="Pfam" id="PF01541">
    <property type="entry name" value="GIY-YIG"/>
    <property type="match status" value="1"/>
</dbReference>
<dbReference type="InterPro" id="IPR000305">
    <property type="entry name" value="GIY-YIG_endonuc"/>
</dbReference>
<dbReference type="SUPFAM" id="SSF82771">
    <property type="entry name" value="GIY-YIG endonuclease"/>
    <property type="match status" value="1"/>
</dbReference>
<evidence type="ECO:0000259" key="2">
    <source>
        <dbReference type="PROSITE" id="PS50164"/>
    </source>
</evidence>
<evidence type="ECO:0000256" key="1">
    <source>
        <dbReference type="ARBA" id="ARBA00007435"/>
    </source>
</evidence>
<dbReference type="InterPro" id="IPR035901">
    <property type="entry name" value="GIY-YIG_endonuc_sf"/>
</dbReference>
<organism evidence="3 4">
    <name type="scientific">Candidatus Yanofskybacteria bacterium RIFCSPLOWO2_02_FULL_43_10b</name>
    <dbReference type="NCBI Taxonomy" id="1802704"/>
    <lineage>
        <taxon>Bacteria</taxon>
        <taxon>Candidatus Yanofskyibacteriota</taxon>
    </lineage>
</organism>
<protein>
    <recommendedName>
        <fullName evidence="2">GIY-YIG domain-containing protein</fullName>
    </recommendedName>
</protein>
<dbReference type="Proteomes" id="UP000177676">
    <property type="component" value="Unassembled WGS sequence"/>
</dbReference>
<dbReference type="Gene3D" id="3.40.1440.10">
    <property type="entry name" value="GIY-YIG endonuclease"/>
    <property type="match status" value="1"/>
</dbReference>
<dbReference type="PROSITE" id="PS50164">
    <property type="entry name" value="GIY_YIG"/>
    <property type="match status" value="1"/>
</dbReference>